<dbReference type="EMBL" id="CP101740">
    <property type="protein sequence ID" value="UUL82271.1"/>
    <property type="molecule type" value="Genomic_DNA"/>
</dbReference>
<reference evidence="3" key="1">
    <citation type="submission" date="2022-07" db="EMBL/GenBank/DDBJ databases">
        <title>Sphingomonas sp. nov., a novel bacterium isolated from the north slope of the Mount Everest.</title>
        <authorList>
            <person name="Cui X."/>
            <person name="Liu Y."/>
        </authorList>
    </citation>
    <scope>NUCLEOTIDE SEQUENCE</scope>
    <source>
        <strain evidence="3">S5-59</strain>
    </source>
</reference>
<dbReference type="Pfam" id="PF13144">
    <property type="entry name" value="ChapFlgA"/>
    <property type="match status" value="1"/>
</dbReference>
<keyword evidence="3" id="KW-0966">Cell projection</keyword>
<evidence type="ECO:0000313" key="3">
    <source>
        <dbReference type="EMBL" id="UUL82271.1"/>
    </source>
</evidence>
<name>A0ABY5L8J7_9SPHN</name>
<feature type="chain" id="PRO_5046054180" evidence="1">
    <location>
        <begin position="18"/>
        <end position="177"/>
    </location>
</feature>
<feature type="domain" description="Flagella basal body P-ring formation protein FlgA SAF" evidence="2">
    <location>
        <begin position="109"/>
        <end position="171"/>
    </location>
</feature>
<gene>
    <name evidence="3" type="ORF">NMP03_13965</name>
</gene>
<keyword evidence="3" id="KW-0969">Cilium</keyword>
<dbReference type="Gene3D" id="2.30.30.760">
    <property type="match status" value="1"/>
</dbReference>
<feature type="signal peptide" evidence="1">
    <location>
        <begin position="1"/>
        <end position="17"/>
    </location>
</feature>
<accession>A0ABY5L8J7</accession>
<dbReference type="InterPro" id="IPR017585">
    <property type="entry name" value="SAF_FlgA"/>
</dbReference>
<keyword evidence="4" id="KW-1185">Reference proteome</keyword>
<evidence type="ECO:0000313" key="4">
    <source>
        <dbReference type="Proteomes" id="UP001058533"/>
    </source>
</evidence>
<evidence type="ECO:0000256" key="1">
    <source>
        <dbReference type="SAM" id="SignalP"/>
    </source>
</evidence>
<organism evidence="3 4">
    <name type="scientific">Sphingomonas qomolangmaensis</name>
    <dbReference type="NCBI Taxonomy" id="2918765"/>
    <lineage>
        <taxon>Bacteria</taxon>
        <taxon>Pseudomonadati</taxon>
        <taxon>Pseudomonadota</taxon>
        <taxon>Alphaproteobacteria</taxon>
        <taxon>Sphingomonadales</taxon>
        <taxon>Sphingomonadaceae</taxon>
        <taxon>Sphingomonas</taxon>
    </lineage>
</organism>
<evidence type="ECO:0000259" key="2">
    <source>
        <dbReference type="Pfam" id="PF13144"/>
    </source>
</evidence>
<keyword evidence="1" id="KW-0732">Signal</keyword>
<dbReference type="RefSeq" id="WP_256506074.1">
    <property type="nucleotide sequence ID" value="NZ_CP101740.1"/>
</dbReference>
<protein>
    <submittedName>
        <fullName evidence="3">Flagella basal body P-ring formation protein FlgA</fullName>
    </submittedName>
</protein>
<keyword evidence="3" id="KW-0282">Flagellum</keyword>
<dbReference type="Proteomes" id="UP001058533">
    <property type="component" value="Chromosome"/>
</dbReference>
<proteinExistence type="predicted"/>
<sequence length="177" mass="18261">MIRLLIPALLIAAPAAAQQRSFQNTALLDTAVAQFTGAAIGSDGGAVAAIDRRLKLAPCAMPQFEWRSPAHDTVVIRCMAPVWRIYVPVIAEPKASAPILAAAAPVAPALKPAIVVKRGDPVMVEAGSAGFSITRDGVAMGDAAAGARLMVKVDPKKPPIQAVAVEAGRVTLPGWAE</sequence>